<dbReference type="PROSITE" id="PS51257">
    <property type="entry name" value="PROKAR_LIPOPROTEIN"/>
    <property type="match status" value="1"/>
</dbReference>
<gene>
    <name evidence="2" type="ORF">SAMN04487818_107223</name>
</gene>
<dbReference type="InterPro" id="IPR024495">
    <property type="entry name" value="DUF2771"/>
</dbReference>
<keyword evidence="1" id="KW-0732">Signal</keyword>
<dbReference type="Proteomes" id="UP000199051">
    <property type="component" value="Unassembled WGS sequence"/>
</dbReference>
<accession>A0A1H9UGN2</accession>
<dbReference type="EMBL" id="FOGI01000007">
    <property type="protein sequence ID" value="SES08522.1"/>
    <property type="molecule type" value="Genomic_DNA"/>
</dbReference>
<protein>
    <recommendedName>
        <fullName evidence="4">DUF2771 family protein</fullName>
    </recommendedName>
</protein>
<evidence type="ECO:0008006" key="4">
    <source>
        <dbReference type="Google" id="ProtNLM"/>
    </source>
</evidence>
<evidence type="ECO:0000313" key="3">
    <source>
        <dbReference type="Proteomes" id="UP000199051"/>
    </source>
</evidence>
<dbReference type="Pfam" id="PF10969">
    <property type="entry name" value="DUF2771"/>
    <property type="match status" value="1"/>
</dbReference>
<feature type="chain" id="PRO_5039266608" description="DUF2771 family protein" evidence="1">
    <location>
        <begin position="18"/>
        <end position="150"/>
    </location>
</feature>
<name>A0A1H9UGN2_9PSEU</name>
<evidence type="ECO:0000313" key="2">
    <source>
        <dbReference type="EMBL" id="SES08522.1"/>
    </source>
</evidence>
<dbReference type="RefSeq" id="WP_092779539.1">
    <property type="nucleotide sequence ID" value="NZ_FOGI01000007.1"/>
</dbReference>
<dbReference type="STRING" id="155974.SAMN04487818_107223"/>
<sequence length="150" mass="15831">MRRAITATLAVATAVLAGCSAPPPPDVTFYTDGESVVASPMGLCEVGKDTCLQDEDAVVTLPTRKGQPVQISVSSQVANSPWGVVFSYVDRAGQQQAASSRLISDGSLAYTLVPPPDAELLIYVEVQKLRAVQGKLVETGIWGLTTRQRG</sequence>
<feature type="signal peptide" evidence="1">
    <location>
        <begin position="1"/>
        <end position="17"/>
    </location>
</feature>
<evidence type="ECO:0000256" key="1">
    <source>
        <dbReference type="SAM" id="SignalP"/>
    </source>
</evidence>
<keyword evidence="3" id="KW-1185">Reference proteome</keyword>
<organism evidence="2 3">
    <name type="scientific">Actinokineospora terrae</name>
    <dbReference type="NCBI Taxonomy" id="155974"/>
    <lineage>
        <taxon>Bacteria</taxon>
        <taxon>Bacillati</taxon>
        <taxon>Actinomycetota</taxon>
        <taxon>Actinomycetes</taxon>
        <taxon>Pseudonocardiales</taxon>
        <taxon>Pseudonocardiaceae</taxon>
        <taxon>Actinokineospora</taxon>
    </lineage>
</organism>
<dbReference type="AlphaFoldDB" id="A0A1H9UGN2"/>
<proteinExistence type="predicted"/>
<reference evidence="3" key="1">
    <citation type="submission" date="2016-10" db="EMBL/GenBank/DDBJ databases">
        <authorList>
            <person name="Varghese N."/>
            <person name="Submissions S."/>
        </authorList>
    </citation>
    <scope>NUCLEOTIDE SEQUENCE [LARGE SCALE GENOMIC DNA]</scope>
    <source>
        <strain evidence="3">DSM 44260</strain>
    </source>
</reference>